<evidence type="ECO:0000259" key="12">
    <source>
        <dbReference type="Pfam" id="PF03895"/>
    </source>
</evidence>
<dbReference type="Proteomes" id="UP000501366">
    <property type="component" value="Chromosome"/>
</dbReference>
<sequence length="1408" mass="138467">MNKIYRVVWNHAKRTWMVVSELSRNATKSKTNKTTPSATNVIKLSALSLALSAGFVSAAQVDYTVTVGKIPDNSSTAESGTTVTAMAIGSGSQVIATNAIDPDTNAMTGHTGKLSTAIGYNATASQDASTALGGKANASLASTAIGAEATASNRSVAVGYLSNAIGFREVFIGNQAGANHDQTRQYNVGIGFSAGANLTASNTVSIGTGAGDGTAADHNIAIGTYANSNIAGPLNVINTKNNIAIGSASLANGVNGYTTPPTDQNIPNTNQGGATAVGDHASATGSVSTSYGSTANASAIYSTAIGAKSAASGDNSTAIGYEAKTPGQGSTALGYYAEATKLLSLAVGNKAQATNDYASAFGRESKALGMSSVALGNRATANATTAIALGMSANVTEGGRRAMALGGLSTSTAFNATAIGYNSAANHENAVALGSNSITESTVGTNEATVNGITYSGFAGNSPNATVSLGGTIITTDNTGATVSTTTTRTITNVAAGRISSGSTDAINGSQLYLTQEALGNVASSTANILGGNAAVGKNGTISNPTYTLVSGTPNDDENGNKGTYNNVAAALSALNTAVISPLTFKGDTGTDVVRRLGSAVTIKGGSTGTLTENNIGVVADGTDTLTIKLAEKVNLGTNGSLTTGNTVVNNAGVTIANGAAGKPVSLTNSGLDNGGNKIINVAAGDADTDAVNVSQLNQAISKFATHYVSISDDGIQRANYDNTGSSGVNSMAVGVATSANGDLATALGSEAKANGERTTAVGPRSTADGMNATSVGYNANANATNALAVGSAANANGDTSTAIGTASAATAARATALGAKSEASGENSTAVGYEASSSGAGSLAAGYNANAAGTQSTALGNSANAGGMWSTAVGRNANAAGGSAIALGNSANAAGAASVALGVSSQATATGAVALGQNAKATHQGSVALGTNSETAAAVATKSATLNGNTYTFAGTTPSSTVSIGSVGNERTLTNVAAGRISDSSTDAINGSQLYAAYTEIDSLNTKVDELSNGTLTFVDDAGTAIARKLGDSLNVKGGADADKLTDDNIGVVATDANTLTVKLAKDIDLTPAGSVTVGNSKLNNNGLTINNGPSVTTTGVDAGKLKVTNVADGDISPVSKDAVNGSQLYATASSVANALGGGSTVNTDGTVSAPSYTVVNGAPAAEASKTVNNVGDAITALNDAVTSPLTFAGDTGTASKRKLGSTVTVKGGVSNEAQLTDNNIGVVSDGNGTLTVKLAKDIKVNSITAKTVTADTVKAGDTTIDNNGLTIAGGPSVTKSGINAAGNKITNVKAGTADTDAVNVSQLRASEQNINNKINNIDAKINRTDKRLRAGIAGATATAGLPQAYLPGKSMLATSGGTYRNEAAIAVGYSRISDNGKVIWKVTGNSNTRGDFGGSLGMGYQW</sequence>
<dbReference type="SUPFAM" id="SSF101967">
    <property type="entry name" value="Adhesin YadA, collagen-binding domain"/>
    <property type="match status" value="8"/>
</dbReference>
<keyword evidence="5" id="KW-1134">Transmembrane beta strand</keyword>
<dbReference type="InterPro" id="IPR005594">
    <property type="entry name" value="YadA_C"/>
</dbReference>
<keyword evidence="4" id="KW-0813">Transport</keyword>
<feature type="domain" description="Trimeric autotransporter adhesin YadA-like head" evidence="13">
    <location>
        <begin position="339"/>
        <end position="365"/>
    </location>
</feature>
<evidence type="ECO:0000256" key="10">
    <source>
        <dbReference type="ARBA" id="ARBA00023237"/>
    </source>
</evidence>
<evidence type="ECO:0000259" key="13">
    <source>
        <dbReference type="Pfam" id="PF05658"/>
    </source>
</evidence>
<evidence type="ECO:0000256" key="3">
    <source>
        <dbReference type="ARBA" id="ARBA00005848"/>
    </source>
</evidence>
<feature type="domain" description="Trimeric autotransporter adhesin YadA-like C-terminal membrane anchor" evidence="12">
    <location>
        <begin position="1348"/>
        <end position="1408"/>
    </location>
</feature>
<feature type="domain" description="Trimeric autotransporter adhesin YadA-like head" evidence="13">
    <location>
        <begin position="367"/>
        <end position="393"/>
    </location>
</feature>
<dbReference type="GO" id="GO:0009279">
    <property type="term" value="C:cell outer membrane"/>
    <property type="evidence" value="ECO:0007669"/>
    <property type="project" value="UniProtKB-SubCell"/>
</dbReference>
<comment type="similarity">
    <text evidence="3">Belongs to the autotransporter-2 (AT-2) (TC 1.B.40) family.</text>
</comment>
<evidence type="ECO:0000259" key="15">
    <source>
        <dbReference type="Pfam" id="PF13018"/>
    </source>
</evidence>
<dbReference type="InterPro" id="IPR008640">
    <property type="entry name" value="Adhesin_Head_dom"/>
</dbReference>
<dbReference type="Gene3D" id="1.20.5.170">
    <property type="match status" value="3"/>
</dbReference>
<feature type="domain" description="Trimeric autotransporter adhesin YadA-like stalk" evidence="14">
    <location>
        <begin position="1108"/>
        <end position="1151"/>
    </location>
</feature>
<comment type="subcellular location">
    <subcellularLocation>
        <location evidence="2">Cell outer membrane</location>
    </subcellularLocation>
    <subcellularLocation>
        <location evidence="1">Cell surface</location>
    </subcellularLocation>
</comment>
<feature type="domain" description="Trimeric autotransporter adhesin YadA-like head" evidence="13">
    <location>
        <begin position="311"/>
        <end position="337"/>
    </location>
</feature>
<dbReference type="Gene3D" id="6.10.250.2120">
    <property type="match status" value="1"/>
</dbReference>
<evidence type="ECO:0000256" key="9">
    <source>
        <dbReference type="ARBA" id="ARBA00023136"/>
    </source>
</evidence>
<dbReference type="GO" id="GO:0015031">
    <property type="term" value="P:protein transport"/>
    <property type="evidence" value="ECO:0007669"/>
    <property type="project" value="UniProtKB-KW"/>
</dbReference>
<feature type="domain" description="Trimeric autotransporter adhesin YadA-like head" evidence="13">
    <location>
        <begin position="111"/>
        <end position="136"/>
    </location>
</feature>
<feature type="domain" description="Trimeric autotransporter adhesin YadA-like head" evidence="13">
    <location>
        <begin position="412"/>
        <end position="437"/>
    </location>
</feature>
<keyword evidence="8" id="KW-0653">Protein transport</keyword>
<feature type="domain" description="ESPR" evidence="15">
    <location>
        <begin position="1"/>
        <end position="47"/>
    </location>
</feature>
<feature type="domain" description="Trimeric autotransporter adhesin YadA-like stalk" evidence="14">
    <location>
        <begin position="491"/>
        <end position="533"/>
    </location>
</feature>
<proteinExistence type="inferred from homology"/>
<keyword evidence="9" id="KW-0472">Membrane</keyword>
<evidence type="ECO:0000259" key="14">
    <source>
        <dbReference type="Pfam" id="PF05662"/>
    </source>
</evidence>
<feature type="domain" description="Trimeric autotransporter adhesin YadA-like head" evidence="13">
    <location>
        <begin position="839"/>
        <end position="864"/>
    </location>
</feature>
<evidence type="ECO:0000313" key="17">
    <source>
        <dbReference type="Proteomes" id="UP000501366"/>
    </source>
</evidence>
<keyword evidence="7" id="KW-0732">Signal</keyword>
<keyword evidence="10" id="KW-0998">Cell outer membrane</keyword>
<organism evidence="16 17">
    <name type="scientific">Mannheimia granulomatis</name>
    <dbReference type="NCBI Taxonomy" id="85402"/>
    <lineage>
        <taxon>Bacteria</taxon>
        <taxon>Pseudomonadati</taxon>
        <taxon>Pseudomonadota</taxon>
        <taxon>Gammaproteobacteria</taxon>
        <taxon>Pasteurellales</taxon>
        <taxon>Pasteurellaceae</taxon>
        <taxon>Mannheimia</taxon>
    </lineage>
</organism>
<evidence type="ECO:0000313" key="16">
    <source>
        <dbReference type="EMBL" id="QIM66019.1"/>
    </source>
</evidence>
<evidence type="ECO:0000256" key="11">
    <source>
        <dbReference type="SAM" id="MobiDB-lite"/>
    </source>
</evidence>
<dbReference type="GO" id="GO:0009986">
    <property type="term" value="C:cell surface"/>
    <property type="evidence" value="ECO:0007669"/>
    <property type="project" value="UniProtKB-SubCell"/>
</dbReference>
<evidence type="ECO:0000256" key="6">
    <source>
        <dbReference type="ARBA" id="ARBA00022692"/>
    </source>
</evidence>
<dbReference type="Gene3D" id="2.150.10.10">
    <property type="entry name" value="Serralysin-like metalloprotease, C-terminal"/>
    <property type="match status" value="5"/>
</dbReference>
<evidence type="ECO:0000256" key="5">
    <source>
        <dbReference type="ARBA" id="ARBA00022452"/>
    </source>
</evidence>
<dbReference type="RefSeq" id="WP_165888286.1">
    <property type="nucleotide sequence ID" value="NZ_CP015030.1"/>
</dbReference>
<feature type="domain" description="Trimeric autotransporter adhesin YadA-like stalk" evidence="14">
    <location>
        <begin position="1290"/>
        <end position="1330"/>
    </location>
</feature>
<feature type="domain" description="Trimeric autotransporter adhesin YadA-like head" evidence="13">
    <location>
        <begin position="908"/>
        <end position="934"/>
    </location>
</feature>
<dbReference type="EMBL" id="CP015030">
    <property type="protein sequence ID" value="QIM66019.1"/>
    <property type="molecule type" value="Genomic_DNA"/>
</dbReference>
<dbReference type="InterPro" id="IPR045584">
    <property type="entry name" value="Pilin-like"/>
</dbReference>
<dbReference type="Pfam" id="PF13018">
    <property type="entry name" value="ESPR"/>
    <property type="match status" value="1"/>
</dbReference>
<feature type="domain" description="Trimeric autotransporter adhesin YadA-like head" evidence="13">
    <location>
        <begin position="782"/>
        <end position="807"/>
    </location>
</feature>
<evidence type="ECO:0000256" key="4">
    <source>
        <dbReference type="ARBA" id="ARBA00022448"/>
    </source>
</evidence>
<feature type="region of interest" description="Disordered" evidence="11">
    <location>
        <begin position="750"/>
        <end position="769"/>
    </location>
</feature>
<feature type="domain" description="Trimeric autotransporter adhesin YadA-like stalk" evidence="14">
    <location>
        <begin position="678"/>
        <end position="706"/>
    </location>
</feature>
<protein>
    <submittedName>
        <fullName evidence="16">Adhesin</fullName>
    </submittedName>
</protein>
<gene>
    <name evidence="16" type="ORF">A4G16_00830</name>
</gene>
<evidence type="ECO:0000256" key="8">
    <source>
        <dbReference type="ARBA" id="ARBA00022927"/>
    </source>
</evidence>
<dbReference type="SUPFAM" id="SSF54523">
    <property type="entry name" value="Pili subunits"/>
    <property type="match status" value="1"/>
</dbReference>
<dbReference type="InterPro" id="IPR008635">
    <property type="entry name" value="Coiled_stalk_dom"/>
</dbReference>
<dbReference type="KEGG" id="mgra:A4G16_00830"/>
<dbReference type="CDD" id="cd12820">
    <property type="entry name" value="LbR_YadA-like"/>
    <property type="match status" value="2"/>
</dbReference>
<dbReference type="InterPro" id="IPR011049">
    <property type="entry name" value="Serralysin-like_metalloprot_C"/>
</dbReference>
<accession>A0A6G8JG18</accession>
<dbReference type="Gene3D" id="2.20.70.140">
    <property type="match status" value="3"/>
</dbReference>
<evidence type="ECO:0000256" key="7">
    <source>
        <dbReference type="ARBA" id="ARBA00022729"/>
    </source>
</evidence>
<dbReference type="Pfam" id="PF05658">
    <property type="entry name" value="YadA_head"/>
    <property type="match status" value="11"/>
</dbReference>
<feature type="domain" description="Trimeric autotransporter adhesin YadA-like stalk" evidence="14">
    <location>
        <begin position="974"/>
        <end position="1014"/>
    </location>
</feature>
<reference evidence="16 17" key="1">
    <citation type="submission" date="2016-03" db="EMBL/GenBank/DDBJ databases">
        <authorList>
            <person name="Bojesen A.M."/>
            <person name="Planet P."/>
            <person name="Hansen M.J."/>
        </authorList>
    </citation>
    <scope>NUCLEOTIDE SEQUENCE [LARGE SCALE GENOMIC DNA]</scope>
    <source>
        <strain evidence="16 17">B 234/94</strain>
    </source>
</reference>
<name>A0A6G8JG18_9PAST</name>
<feature type="domain" description="Trimeric autotransporter adhesin YadA-like head" evidence="13">
    <location>
        <begin position="740"/>
        <end position="766"/>
    </location>
</feature>
<dbReference type="Pfam" id="PF03895">
    <property type="entry name" value="YadA_anchor"/>
    <property type="match status" value="1"/>
</dbReference>
<dbReference type="Gene3D" id="3.30.1300.30">
    <property type="entry name" value="GSPII I/J protein-like"/>
    <property type="match status" value="1"/>
</dbReference>
<dbReference type="Pfam" id="PF05662">
    <property type="entry name" value="YadA_stalk"/>
    <property type="match status" value="5"/>
</dbReference>
<evidence type="ECO:0000256" key="1">
    <source>
        <dbReference type="ARBA" id="ARBA00004241"/>
    </source>
</evidence>
<dbReference type="InterPro" id="IPR024973">
    <property type="entry name" value="ESPR"/>
</dbReference>
<feature type="domain" description="Trimeric autotransporter adhesin YadA-like head" evidence="13">
    <location>
        <begin position="871"/>
        <end position="892"/>
    </location>
</feature>
<feature type="domain" description="Trimeric autotransporter adhesin YadA-like head" evidence="13">
    <location>
        <begin position="810"/>
        <end position="836"/>
    </location>
</feature>
<keyword evidence="6" id="KW-0812">Transmembrane</keyword>
<evidence type="ECO:0000256" key="2">
    <source>
        <dbReference type="ARBA" id="ARBA00004442"/>
    </source>
</evidence>